<gene>
    <name evidence="8" type="ORF">IHE44_0008849</name>
    <name evidence="7" type="ORF">IHE44_000935</name>
</gene>
<feature type="compositionally biased region" description="Basic and acidic residues" evidence="5">
    <location>
        <begin position="599"/>
        <end position="616"/>
    </location>
</feature>
<feature type="compositionally biased region" description="Basic and acidic residues" evidence="5">
    <location>
        <begin position="921"/>
        <end position="935"/>
    </location>
</feature>
<feature type="region of interest" description="Disordered" evidence="5">
    <location>
        <begin position="915"/>
        <end position="946"/>
    </location>
</feature>
<evidence type="ECO:0000313" key="7">
    <source>
        <dbReference type="EMBL" id="KAG0118513.1"/>
    </source>
</evidence>
<feature type="compositionally biased region" description="Basic and acidic residues" evidence="5">
    <location>
        <begin position="875"/>
        <end position="893"/>
    </location>
</feature>
<feature type="region of interest" description="Disordered" evidence="5">
    <location>
        <begin position="392"/>
        <end position="809"/>
    </location>
</feature>
<feature type="compositionally biased region" description="Basic and acidic residues" evidence="5">
    <location>
        <begin position="738"/>
        <end position="755"/>
    </location>
</feature>
<dbReference type="PANTHER" id="PTHR36863:SF1">
    <property type="entry name" value="SHIELDIN COMPLEX SUBUNIT 1"/>
    <property type="match status" value="1"/>
</dbReference>
<comment type="caution">
    <text evidence="7">The sequence shown here is derived from an EMBL/GenBank/DDBJ whole genome shotgun (WGS) entry which is preliminary data.</text>
</comment>
<feature type="compositionally biased region" description="Low complexity" evidence="5">
    <location>
        <begin position="49"/>
        <end position="64"/>
    </location>
</feature>
<dbReference type="GO" id="GO:0030141">
    <property type="term" value="C:secretory granule"/>
    <property type="evidence" value="ECO:0007669"/>
    <property type="project" value="InterPro"/>
</dbReference>
<dbReference type="EMBL" id="JADDUC020000003">
    <property type="protein sequence ID" value="KAI1240427.1"/>
    <property type="molecule type" value="Genomic_DNA"/>
</dbReference>
<dbReference type="EMBL" id="JADDUC010000110">
    <property type="protein sequence ID" value="KAG0118513.1"/>
    <property type="molecule type" value="Genomic_DNA"/>
</dbReference>
<evidence type="ECO:0000256" key="4">
    <source>
        <dbReference type="ARBA" id="ARBA00023157"/>
    </source>
</evidence>
<feature type="region of interest" description="Disordered" evidence="5">
    <location>
        <begin position="872"/>
        <end position="893"/>
    </location>
</feature>
<evidence type="ECO:0000256" key="5">
    <source>
        <dbReference type="SAM" id="MobiDB-lite"/>
    </source>
</evidence>
<dbReference type="InterPro" id="IPR001819">
    <property type="entry name" value="Chromogranin_AB"/>
</dbReference>
<dbReference type="InterPro" id="IPR027821">
    <property type="entry name" value="SHLD1"/>
</dbReference>
<feature type="compositionally biased region" description="Basic and acidic residues" evidence="5">
    <location>
        <begin position="791"/>
        <end position="809"/>
    </location>
</feature>
<feature type="domain" description="Shieldin complex subunit 1 C-terminal" evidence="6">
    <location>
        <begin position="99"/>
        <end position="216"/>
    </location>
</feature>
<comment type="similarity">
    <text evidence="2">Belongs to the chromogranin/secretogranin protein family.</text>
</comment>
<dbReference type="Pfam" id="PF01271">
    <property type="entry name" value="Granin"/>
    <property type="match status" value="1"/>
</dbReference>
<keyword evidence="9" id="KW-1185">Reference proteome</keyword>
<reference evidence="7" key="1">
    <citation type="submission" date="2020-10" db="EMBL/GenBank/DDBJ databases">
        <title>Feather gene expression reveals the developmental basis of iridescence in African starlings.</title>
        <authorList>
            <person name="Rubenstein D.R."/>
        </authorList>
    </citation>
    <scope>NUCLEOTIDE SEQUENCE</scope>
    <source>
        <strain evidence="7">SS15</strain>
        <tissue evidence="7">Liver</tissue>
    </source>
</reference>
<evidence type="ECO:0000256" key="2">
    <source>
        <dbReference type="ARBA" id="ARBA00005723"/>
    </source>
</evidence>
<protein>
    <recommendedName>
        <fullName evidence="6">Shieldin complex subunit 1 C-terminal domain-containing protein</fullName>
    </recommendedName>
</protein>
<feature type="compositionally biased region" description="Basic and acidic residues" evidence="5">
    <location>
        <begin position="635"/>
        <end position="684"/>
    </location>
</feature>
<feature type="compositionally biased region" description="Basic and acidic residues" evidence="5">
    <location>
        <begin position="392"/>
        <end position="499"/>
    </location>
</feature>
<keyword evidence="3" id="KW-0964">Secreted</keyword>
<dbReference type="InterPro" id="IPR001990">
    <property type="entry name" value="Granin"/>
</dbReference>
<reference evidence="8 9" key="2">
    <citation type="journal article" date="2021" name="J. Hered.">
        <title>Feather Gene Expression Elucidates the Developmental Basis of Plumage Iridescence in African Starlings.</title>
        <authorList>
            <person name="Rubenstein D.R."/>
            <person name="Corvelo A."/>
            <person name="MacManes M.D."/>
            <person name="Maia R."/>
            <person name="Narzisi G."/>
            <person name="Rousaki A."/>
            <person name="Vandenabeele P."/>
            <person name="Shawkey M.D."/>
            <person name="Solomon J."/>
        </authorList>
    </citation>
    <scope>NUCLEOTIDE SEQUENCE [LARGE SCALE GENOMIC DNA]</scope>
    <source>
        <strain evidence="8">SS15</strain>
    </source>
</reference>
<dbReference type="Proteomes" id="UP000618051">
    <property type="component" value="Unassembled WGS sequence"/>
</dbReference>
<dbReference type="InterPro" id="IPR053898">
    <property type="entry name" value="SHLD1_C"/>
</dbReference>
<dbReference type="PANTHER" id="PTHR36863">
    <property type="entry name" value="SHIELDIN COMPLEX SUBUNIT 1"/>
    <property type="match status" value="1"/>
</dbReference>
<dbReference type="AlphaFoldDB" id="A0A835NMB5"/>
<evidence type="ECO:0000313" key="9">
    <source>
        <dbReference type="Proteomes" id="UP000618051"/>
    </source>
</evidence>
<comment type="subcellular location">
    <subcellularLocation>
        <location evidence="1">Secreted</location>
    </subcellularLocation>
</comment>
<name>A0A835NMB5_9PASS</name>
<dbReference type="InterPro" id="IPR018054">
    <property type="entry name" value="Chromogranin_CS"/>
</dbReference>
<evidence type="ECO:0000259" key="6">
    <source>
        <dbReference type="Pfam" id="PF15021"/>
    </source>
</evidence>
<dbReference type="Pfam" id="PF15021">
    <property type="entry name" value="SHLD1_C"/>
    <property type="match status" value="1"/>
</dbReference>
<feature type="region of interest" description="Disordered" evidence="5">
    <location>
        <begin position="1"/>
        <end position="67"/>
    </location>
</feature>
<proteinExistence type="inferred from homology"/>
<dbReference type="OrthoDB" id="9907623at2759"/>
<accession>A0A835NMB5</accession>
<feature type="compositionally biased region" description="Polar residues" evidence="5">
    <location>
        <begin position="8"/>
        <end position="18"/>
    </location>
</feature>
<dbReference type="PRINTS" id="PR00659">
    <property type="entry name" value="CHROMOGRANIN"/>
</dbReference>
<dbReference type="GO" id="GO:0005576">
    <property type="term" value="C:extracellular region"/>
    <property type="evidence" value="ECO:0007669"/>
    <property type="project" value="UniProtKB-SubCell"/>
</dbReference>
<sequence length="972" mass="111584">MEGKDTSPSHTSESTTLDLPSVCDLAEHFPPPHSLENSEELYPSGDVFPSPSTGESSPSPAAPAGCSVEGSEEANVRCYPKEGLYDPSEPNDAVLSWMYEPDAAEDPCIRDSLDGFYKMYCRKQPERKDPSYEAASRSLSQKISELEQKGGTKYVSCCLQMAQLVLNRDGCKIFPNHPPSACFSKPAEGEILLENRRRMPGLSDDILQFLLKQTQAEHSPDGSHENFTFTPERGGFVLQRTHCSPSTTFSTRCSVEEFTHTRPCTLLSEGQNCIRSIRPKLVQPKFSPWMGMAVQVLLAITDCLNDLGMVCPSPTEGKLGFHSVHLPPQGACVFRYITPQFMIAMPGASTVPVEKDHTEEMVTRCIVEVLSNALSKPNAPPINPECKEILKKSDKNDRERSENKQHEVRHPKDPAETEKHPTGSVEKEQRQAEEESKKYMEGGDEKLALTSKEEEAGHHTPAQDETLHMEEKKHYQETGREEERNYHSEEESKDSRCCEDVEAAVLTKKSHSEGMNVDEFRGGSDQSPRVHWHLEEGMQSPYKQIREGEEGEEESEKYHHESQERGFSNQQEHEESEESEEREEGKEPYKRKGSHGKHRAGDSYVEKRGHGGERGEPAGVSHLRETNLWWKHGQKHQEESEEKGGSPGRRGPEELQEERPAEQGSEEHRDNWQQSQESREEENKRRHRSEKWHEERRHHDGSQSSEGRMYLADENEEELDRYLSKEKQRHLGGRSHSGNREEEGSQRAYAREHQGQARRHYSTEDSLEEEEEVEKKYHSSDQVENEEEERFAEREEYRGHLPAEKEKRTAAPYRPFYPLLWWKSQHLDKRDGAGEQLLEGRAESRPALSEKSLFPEYNDYEWWSEKQIQSALNHGRTEKRNPGKTNRHDVERQYNKMDQLAQLLNYRKKSAELPELYSSGEDLKKRHVAGNDRRSLSQRPLTEEEEKQLENLATMDLELQNIAEKINSLRRG</sequence>
<feature type="compositionally biased region" description="Basic and acidic residues" evidence="5">
    <location>
        <begin position="691"/>
        <end position="701"/>
    </location>
</feature>
<keyword evidence="4" id="KW-1015">Disulfide bond</keyword>
<organism evidence="7">
    <name type="scientific">Lamprotornis superbus</name>
    <dbReference type="NCBI Taxonomy" id="245042"/>
    <lineage>
        <taxon>Eukaryota</taxon>
        <taxon>Metazoa</taxon>
        <taxon>Chordata</taxon>
        <taxon>Craniata</taxon>
        <taxon>Vertebrata</taxon>
        <taxon>Euteleostomi</taxon>
        <taxon>Archelosauria</taxon>
        <taxon>Archosauria</taxon>
        <taxon>Dinosauria</taxon>
        <taxon>Saurischia</taxon>
        <taxon>Theropoda</taxon>
        <taxon>Coelurosauria</taxon>
        <taxon>Aves</taxon>
        <taxon>Neognathae</taxon>
        <taxon>Neoaves</taxon>
        <taxon>Telluraves</taxon>
        <taxon>Australaves</taxon>
        <taxon>Passeriformes</taxon>
        <taxon>Sturnidae</taxon>
        <taxon>Lamprotornis</taxon>
    </lineage>
</organism>
<evidence type="ECO:0000256" key="3">
    <source>
        <dbReference type="ARBA" id="ARBA00022525"/>
    </source>
</evidence>
<evidence type="ECO:0000256" key="1">
    <source>
        <dbReference type="ARBA" id="ARBA00004613"/>
    </source>
</evidence>
<reference evidence="8" key="3">
    <citation type="submission" date="2022-01" db="EMBL/GenBank/DDBJ databases">
        <authorList>
            <person name="Rubenstein D.R."/>
        </authorList>
    </citation>
    <scope>NUCLEOTIDE SEQUENCE</scope>
    <source>
        <strain evidence="8">SS15</strain>
        <tissue evidence="8">Liver</tissue>
    </source>
</reference>
<dbReference type="PROSITE" id="PS00422">
    <property type="entry name" value="GRANINS_1"/>
    <property type="match status" value="1"/>
</dbReference>
<dbReference type="GO" id="GO:2001032">
    <property type="term" value="P:regulation of double-strand break repair via nonhomologous end joining"/>
    <property type="evidence" value="ECO:0007669"/>
    <property type="project" value="InterPro"/>
</dbReference>
<evidence type="ECO:0000313" key="8">
    <source>
        <dbReference type="EMBL" id="KAI1240427.1"/>
    </source>
</evidence>